<feature type="domain" description="Nucleoporin Nup188 N-terminal subdomain III" evidence="13">
    <location>
        <begin position="760"/>
        <end position="1215"/>
    </location>
</feature>
<dbReference type="Pfam" id="PF21094">
    <property type="entry name" value="Nup188_SH3-like"/>
    <property type="match status" value="1"/>
</dbReference>
<dbReference type="EMBL" id="JAGHQM010000779">
    <property type="protein sequence ID" value="KAH0558656.1"/>
    <property type="molecule type" value="Genomic_DNA"/>
</dbReference>
<comment type="subcellular location">
    <subcellularLocation>
        <location evidence="1">Nucleus</location>
        <location evidence="1">Nuclear pore complex</location>
    </subcellularLocation>
</comment>
<dbReference type="PANTHER" id="PTHR31431">
    <property type="entry name" value="NUCLEOPORIN NUP188 HOMOLOG"/>
    <property type="match status" value="1"/>
</dbReference>
<evidence type="ECO:0000256" key="1">
    <source>
        <dbReference type="ARBA" id="ARBA00004567"/>
    </source>
</evidence>
<proteinExistence type="inferred from homology"/>
<dbReference type="Proteomes" id="UP000750711">
    <property type="component" value="Unassembled WGS sequence"/>
</dbReference>
<keyword evidence="4" id="KW-0653">Protein transport</keyword>
<dbReference type="GO" id="GO:0006405">
    <property type="term" value="P:RNA export from nucleus"/>
    <property type="evidence" value="ECO:0007669"/>
    <property type="project" value="TreeGrafter"/>
</dbReference>
<feature type="domain" description="Nucleoporin Nup188 N-terminal" evidence="11">
    <location>
        <begin position="291"/>
        <end position="444"/>
    </location>
</feature>
<name>A0A9P8RNM6_9PEZI</name>
<keyword evidence="3" id="KW-0509">mRNA transport</keyword>
<dbReference type="InterPro" id="IPR044840">
    <property type="entry name" value="Nup188"/>
</dbReference>
<evidence type="ECO:0000313" key="14">
    <source>
        <dbReference type="EMBL" id="KAH0558656.1"/>
    </source>
</evidence>
<sequence>MDPLLPESVYFPALDKCLNGEALLISWKTAFVGLSSPSPVVPEDSSLERFLSDPSSTSALSRPFSAFPSPTQQSGLAFNTRTAAINVAPVTSGKYDISQIREDALWLSKESKINEVGALRVVLLEWQTRPAAQLLGGFSEEEVASIQDATGGSALGSSIFLPNSSILSVPSDQQKGSAAFNSLENRRLRQLKLYLSERRYILKVGESLIRAGLSDPGAAASPRSGMKGKEKEDTNRVGRIGRTILNARILGGEVGRSGKPFLIECIEAMQERITALENGSGWFKEEDGRLEAEADWGKNQVLEMIHIMQIMFLLLDAQSDITISSVALAWLRLMSKYAFFDRFEPADISSQLKPYPSLHPFIQPLQSLASLVSLLILKLPLVLDHLLGETEQPMLVFNGSPESAPYIVSPSAISEIQAMLTGAAGSCLVNASPAVFAWSIILQTMREVVRTRREARELRQSQRAAHNYSEAESTETEAGESSVTEPGSGGTSPRPYSIGSDISSEPGMYDEVLEDIIKSTLDEDPIGYLAKSAVNGSHVFEVIQNLATEFCVPLSADLNGEDGLRMRNILLHLVRASLEWVEYLPEVVLAALSLLQGEDRYWEFADAPPIPPALNPAHLFLNNQLLCEKLLNAAIYRFPYEPIPFLRLFKALCLSWSSEPVDDDGALLIISKLENIPTFTQTLPPSFASYELAHEEDGRNMVQLTKSLSLFGWKDGQQALLTQANRNQDTSMLANGANGSHIPVGTLGIILFESRPMVAIWYHKYSALKYIGKTLESALADSGVVEYAAGTGLDKDIIGDMVGLIAMLLTASTKAAEVRNDVVSAPEAAQRILEDASDGVGRNRDVIAIIFDLFEEELQEQQLHPGVDRSMHLLVNCLHFIYALIPVLPGRVWAFLARSGLLQIDGRGGKLTAVVAGTEIISGRYEALTSCIRIFGALVEDAVTHAIARKGSSSRVVARFNSPTAMATGVSEKVMKDILLAFARTVVDFFESSPGWKFVVLSERLEIGTQVASIMDKIMCYSYSVDDSPELDSKVTHVLAPAARFISEVFLSTSPNDNVIRPILRIFYEGIGTPNSTLFLRTLHSWTAQVQAILKFSTTLIHVGRLLRLPTSHLEKQFFKASPLLSRLYVAHEAYRLPVVALFESLVASAAASEQEPPSLLGHLGPETAKNFLSVLSNLDKPIDDDELDIQIWNLLSAVVSNRQQWLAIYLLTGNTPRGSLTRKESNPTSGAPRGEPLLAVALDSLADIDSLPPRRALAMLEFVALAEDYWPWAMADMHRHPKFVTAISDFVGKLDTQMPTVENANKIRMASFIAEIIAMYLHHLRQLGDDSFVKTLMPKLKYYMSGAVSAPCYNLSLHSNLRKNFEMKFPNTTLLNFKRTQLQRRYFGIDYFYDLDLATKLLRFEPSWTGIRREGFSYDVVQANINLSVVEAQVLTFVFKFLLHSWKLLAIELSSALANDPQLHKAMARVVVDCLAANASADLPEAIFARLTHVRADFAFVLMQRLAEVHSTEPEVRAVLDAVWKTIRTSNTDFQLALSSGNATYYRSLLKILFLALRAHVEHGTATTAQASKQRQPGDSNEQPAQTGSEKPKISASTTQLILEILELIVTRGFHELAAAVHERPADSSPEDIVLVTAILQTSLRIPGIEAIHPQLCQQVAIQGTARVATTLFSWSDRLAIDGDPVYGELSILFLLELSSVPLIAEQLATEGVLAQLANANLMAFIRRGISPFDSPPRLHAIWARGILSLLLNLLEALGPSIATEVALFLNQFPNQLDAAVANWDNNNTNTTATEPPKPPSLATATTSSTSSAASPKKSPTTTHHGISLSMATEAHSLALLSHILTTFSTNNPSAVGVIPPLKLKRAQLAEGLEVFLSHRRILAAKIVPMTPGDVELAGTPGVGGMGSLLEARVVREMVEARALLSGGDGEG</sequence>
<organism evidence="14 15">
    <name type="scientific">Trichoglossum hirsutum</name>
    <dbReference type="NCBI Taxonomy" id="265104"/>
    <lineage>
        <taxon>Eukaryota</taxon>
        <taxon>Fungi</taxon>
        <taxon>Dikarya</taxon>
        <taxon>Ascomycota</taxon>
        <taxon>Pezizomycotina</taxon>
        <taxon>Geoglossomycetes</taxon>
        <taxon>Geoglossales</taxon>
        <taxon>Geoglossaceae</taxon>
        <taxon>Trichoglossum</taxon>
    </lineage>
</organism>
<dbReference type="Pfam" id="PF21093">
    <property type="entry name" value="Nup188_N-subdom_III"/>
    <property type="match status" value="1"/>
</dbReference>
<dbReference type="PANTHER" id="PTHR31431:SF1">
    <property type="entry name" value="NUCLEOPORIN NUP188"/>
    <property type="match status" value="1"/>
</dbReference>
<evidence type="ECO:0000256" key="10">
    <source>
        <dbReference type="SAM" id="MobiDB-lite"/>
    </source>
</evidence>
<keyword evidence="15" id="KW-1185">Reference proteome</keyword>
<evidence type="ECO:0000256" key="9">
    <source>
        <dbReference type="ARBA" id="ARBA00040174"/>
    </source>
</evidence>
<evidence type="ECO:0000256" key="2">
    <source>
        <dbReference type="ARBA" id="ARBA00022448"/>
    </source>
</evidence>
<evidence type="ECO:0000256" key="6">
    <source>
        <dbReference type="ARBA" id="ARBA00023132"/>
    </source>
</evidence>
<dbReference type="GO" id="GO:0044611">
    <property type="term" value="C:nuclear pore inner ring"/>
    <property type="evidence" value="ECO:0007669"/>
    <property type="project" value="TreeGrafter"/>
</dbReference>
<evidence type="ECO:0000259" key="11">
    <source>
        <dbReference type="Pfam" id="PF10487"/>
    </source>
</evidence>
<dbReference type="InterPro" id="IPR048883">
    <property type="entry name" value="Nup188_N-subdom_III"/>
</dbReference>
<dbReference type="GO" id="GO:0051028">
    <property type="term" value="P:mRNA transport"/>
    <property type="evidence" value="ECO:0007669"/>
    <property type="project" value="UniProtKB-KW"/>
</dbReference>
<evidence type="ECO:0000256" key="5">
    <source>
        <dbReference type="ARBA" id="ARBA00023010"/>
    </source>
</evidence>
<feature type="region of interest" description="Disordered" evidence="10">
    <location>
        <begin position="459"/>
        <end position="506"/>
    </location>
</feature>
<dbReference type="InterPro" id="IPR018864">
    <property type="entry name" value="Nucleoporin_Nup188_N"/>
</dbReference>
<feature type="domain" description="Nuclear pore protein Nup188 C-terminal" evidence="12">
    <location>
        <begin position="1521"/>
        <end position="1926"/>
    </location>
</feature>
<evidence type="ECO:0000256" key="4">
    <source>
        <dbReference type="ARBA" id="ARBA00022927"/>
    </source>
</evidence>
<gene>
    <name evidence="14" type="ORF">GP486_004694</name>
</gene>
<dbReference type="Pfam" id="PF18378">
    <property type="entry name" value="Nup188_C"/>
    <property type="match status" value="1"/>
</dbReference>
<evidence type="ECO:0000259" key="13">
    <source>
        <dbReference type="Pfam" id="PF21093"/>
    </source>
</evidence>
<dbReference type="GO" id="GO:0017056">
    <property type="term" value="F:structural constituent of nuclear pore"/>
    <property type="evidence" value="ECO:0007669"/>
    <property type="project" value="InterPro"/>
</dbReference>
<evidence type="ECO:0000259" key="12">
    <source>
        <dbReference type="Pfam" id="PF18378"/>
    </source>
</evidence>
<dbReference type="Gene3D" id="1.25.10.70">
    <property type="match status" value="1"/>
</dbReference>
<keyword evidence="2" id="KW-0813">Transport</keyword>
<evidence type="ECO:0000256" key="7">
    <source>
        <dbReference type="ARBA" id="ARBA00023242"/>
    </source>
</evidence>
<protein>
    <recommendedName>
        <fullName evidence="9">Nucleoporin NUP188</fullName>
    </recommendedName>
</protein>
<feature type="compositionally biased region" description="Low complexity" evidence="10">
    <location>
        <begin position="1802"/>
        <end position="1824"/>
    </location>
</feature>
<evidence type="ECO:0000256" key="8">
    <source>
        <dbReference type="ARBA" id="ARBA00038387"/>
    </source>
</evidence>
<evidence type="ECO:0000256" key="3">
    <source>
        <dbReference type="ARBA" id="ARBA00022816"/>
    </source>
</evidence>
<keyword evidence="7" id="KW-0539">Nucleus</keyword>
<evidence type="ECO:0000313" key="15">
    <source>
        <dbReference type="Proteomes" id="UP000750711"/>
    </source>
</evidence>
<reference evidence="14" key="1">
    <citation type="submission" date="2021-03" db="EMBL/GenBank/DDBJ databases">
        <title>Comparative genomics and phylogenomic investigation of the class Geoglossomycetes provide insights into ecological specialization and systematics.</title>
        <authorList>
            <person name="Melie T."/>
            <person name="Pirro S."/>
            <person name="Miller A.N."/>
            <person name="Quandt A."/>
        </authorList>
    </citation>
    <scope>NUCLEOTIDE SEQUENCE</scope>
    <source>
        <strain evidence="14">CAQ_001_2017</strain>
    </source>
</reference>
<dbReference type="Pfam" id="PF10487">
    <property type="entry name" value="Nup188_N"/>
    <property type="match status" value="1"/>
</dbReference>
<comment type="caution">
    <text evidence="14">The sequence shown here is derived from an EMBL/GenBank/DDBJ whole genome shotgun (WGS) entry which is preliminary data.</text>
</comment>
<dbReference type="InterPro" id="IPR041634">
    <property type="entry name" value="Nup188_C"/>
</dbReference>
<feature type="region of interest" description="Disordered" evidence="10">
    <location>
        <begin position="1567"/>
        <end position="1596"/>
    </location>
</feature>
<feature type="region of interest" description="Disordered" evidence="10">
    <location>
        <begin position="1787"/>
        <end position="1826"/>
    </location>
</feature>
<dbReference type="GO" id="GO:0006606">
    <property type="term" value="P:protein import into nucleus"/>
    <property type="evidence" value="ECO:0007669"/>
    <property type="project" value="TreeGrafter"/>
</dbReference>
<keyword evidence="6" id="KW-0906">Nuclear pore complex</keyword>
<comment type="similarity">
    <text evidence="8">Belongs to the Nup188 family.</text>
</comment>
<accession>A0A9P8RNM6</accession>
<keyword evidence="5" id="KW-0811">Translocation</keyword>